<evidence type="ECO:0000313" key="3">
    <source>
        <dbReference type="Proteomes" id="UP001152622"/>
    </source>
</evidence>
<protein>
    <submittedName>
        <fullName evidence="2">Uncharacterized protein</fullName>
    </submittedName>
</protein>
<dbReference type="EMBL" id="JAINUF010000010">
    <property type="protein sequence ID" value="KAJ8348336.1"/>
    <property type="molecule type" value="Genomic_DNA"/>
</dbReference>
<gene>
    <name evidence="2" type="ORF">SKAU_G00269250</name>
</gene>
<keyword evidence="3" id="KW-1185">Reference proteome</keyword>
<organism evidence="2 3">
    <name type="scientific">Synaphobranchus kaupii</name>
    <name type="common">Kaup's arrowtooth eel</name>
    <dbReference type="NCBI Taxonomy" id="118154"/>
    <lineage>
        <taxon>Eukaryota</taxon>
        <taxon>Metazoa</taxon>
        <taxon>Chordata</taxon>
        <taxon>Craniata</taxon>
        <taxon>Vertebrata</taxon>
        <taxon>Euteleostomi</taxon>
        <taxon>Actinopterygii</taxon>
        <taxon>Neopterygii</taxon>
        <taxon>Teleostei</taxon>
        <taxon>Anguilliformes</taxon>
        <taxon>Synaphobranchidae</taxon>
        <taxon>Synaphobranchus</taxon>
    </lineage>
</organism>
<evidence type="ECO:0000256" key="1">
    <source>
        <dbReference type="SAM" id="MobiDB-lite"/>
    </source>
</evidence>
<sequence>MALICLLPDGSRADQAEDLAEGQSTSKHQLGLKPAGLGGHQPAGPQPPPLKDAAGVCECTLFTREPDSCAAPRQTCT</sequence>
<evidence type="ECO:0000313" key="2">
    <source>
        <dbReference type="EMBL" id="KAJ8348336.1"/>
    </source>
</evidence>
<feature type="region of interest" description="Disordered" evidence="1">
    <location>
        <begin position="15"/>
        <end position="50"/>
    </location>
</feature>
<name>A0A9Q1F013_SYNKA</name>
<proteinExistence type="predicted"/>
<comment type="caution">
    <text evidence="2">The sequence shown here is derived from an EMBL/GenBank/DDBJ whole genome shotgun (WGS) entry which is preliminary data.</text>
</comment>
<dbReference type="Proteomes" id="UP001152622">
    <property type="component" value="Chromosome 10"/>
</dbReference>
<accession>A0A9Q1F013</accession>
<dbReference type="AlphaFoldDB" id="A0A9Q1F013"/>
<reference evidence="2" key="1">
    <citation type="journal article" date="2023" name="Science">
        <title>Genome structures resolve the early diversification of teleost fishes.</title>
        <authorList>
            <person name="Parey E."/>
            <person name="Louis A."/>
            <person name="Montfort J."/>
            <person name="Bouchez O."/>
            <person name="Roques C."/>
            <person name="Iampietro C."/>
            <person name="Lluch J."/>
            <person name="Castinel A."/>
            <person name="Donnadieu C."/>
            <person name="Desvignes T."/>
            <person name="Floi Bucao C."/>
            <person name="Jouanno E."/>
            <person name="Wen M."/>
            <person name="Mejri S."/>
            <person name="Dirks R."/>
            <person name="Jansen H."/>
            <person name="Henkel C."/>
            <person name="Chen W.J."/>
            <person name="Zahm M."/>
            <person name="Cabau C."/>
            <person name="Klopp C."/>
            <person name="Thompson A.W."/>
            <person name="Robinson-Rechavi M."/>
            <person name="Braasch I."/>
            <person name="Lecointre G."/>
            <person name="Bobe J."/>
            <person name="Postlethwait J.H."/>
            <person name="Berthelot C."/>
            <person name="Roest Crollius H."/>
            <person name="Guiguen Y."/>
        </authorList>
    </citation>
    <scope>NUCLEOTIDE SEQUENCE</scope>
    <source>
        <strain evidence="2">WJC10195</strain>
    </source>
</reference>